<gene>
    <name evidence="2" type="ORF">E2C01_030761</name>
</gene>
<dbReference type="EMBL" id="VSRR010003737">
    <property type="protein sequence ID" value="MPC37287.1"/>
    <property type="molecule type" value="Genomic_DNA"/>
</dbReference>
<comment type="caution">
    <text evidence="2">The sequence shown here is derived from an EMBL/GenBank/DDBJ whole genome shotgun (WGS) entry which is preliminary data.</text>
</comment>
<evidence type="ECO:0000313" key="3">
    <source>
        <dbReference type="Proteomes" id="UP000324222"/>
    </source>
</evidence>
<protein>
    <submittedName>
        <fullName evidence="2">Uncharacterized protein</fullName>
    </submittedName>
</protein>
<sequence>MYSYIIAIPSFPATDQSRPAPSSSTHHTPLLDITSLASYSSQRTNVTTSPSTASAHYTRLTL</sequence>
<dbReference type="AlphaFoldDB" id="A0A5B7EVQ9"/>
<evidence type="ECO:0000313" key="2">
    <source>
        <dbReference type="EMBL" id="MPC37287.1"/>
    </source>
</evidence>
<dbReference type="Proteomes" id="UP000324222">
    <property type="component" value="Unassembled WGS sequence"/>
</dbReference>
<evidence type="ECO:0000256" key="1">
    <source>
        <dbReference type="SAM" id="MobiDB-lite"/>
    </source>
</evidence>
<proteinExistence type="predicted"/>
<name>A0A5B7EVQ9_PORTR</name>
<accession>A0A5B7EVQ9</accession>
<keyword evidence="3" id="KW-1185">Reference proteome</keyword>
<organism evidence="2 3">
    <name type="scientific">Portunus trituberculatus</name>
    <name type="common">Swimming crab</name>
    <name type="synonym">Neptunus trituberculatus</name>
    <dbReference type="NCBI Taxonomy" id="210409"/>
    <lineage>
        <taxon>Eukaryota</taxon>
        <taxon>Metazoa</taxon>
        <taxon>Ecdysozoa</taxon>
        <taxon>Arthropoda</taxon>
        <taxon>Crustacea</taxon>
        <taxon>Multicrustacea</taxon>
        <taxon>Malacostraca</taxon>
        <taxon>Eumalacostraca</taxon>
        <taxon>Eucarida</taxon>
        <taxon>Decapoda</taxon>
        <taxon>Pleocyemata</taxon>
        <taxon>Brachyura</taxon>
        <taxon>Eubrachyura</taxon>
        <taxon>Portunoidea</taxon>
        <taxon>Portunidae</taxon>
        <taxon>Portuninae</taxon>
        <taxon>Portunus</taxon>
    </lineage>
</organism>
<feature type="region of interest" description="Disordered" evidence="1">
    <location>
        <begin position="43"/>
        <end position="62"/>
    </location>
</feature>
<reference evidence="2 3" key="1">
    <citation type="submission" date="2019-05" db="EMBL/GenBank/DDBJ databases">
        <title>Another draft genome of Portunus trituberculatus and its Hox gene families provides insights of decapod evolution.</title>
        <authorList>
            <person name="Jeong J.-H."/>
            <person name="Song I."/>
            <person name="Kim S."/>
            <person name="Choi T."/>
            <person name="Kim D."/>
            <person name="Ryu S."/>
            <person name="Kim W."/>
        </authorList>
    </citation>
    <scope>NUCLEOTIDE SEQUENCE [LARGE SCALE GENOMIC DNA]</scope>
    <source>
        <tissue evidence="2">Muscle</tissue>
    </source>
</reference>